<protein>
    <submittedName>
        <fullName evidence="1">Protein indeterminate-domain 6</fullName>
    </submittedName>
</protein>
<sequence length="95" mass="10364">MWSLMPLETDNGNFHGLMNHLAATTSHQGLSSSIFDLHFENNLSMGGSDRLTSDFLGVNASFVSNVNGRGGRNGAPFMAEMIFSHPNHPIWKSLS</sequence>
<evidence type="ECO:0000313" key="2">
    <source>
        <dbReference type="Proteomes" id="UP001558713"/>
    </source>
</evidence>
<accession>A0ABD0ZEE2</accession>
<comment type="caution">
    <text evidence="1">The sequence shown here is derived from an EMBL/GenBank/DDBJ whole genome shotgun (WGS) entry which is preliminary data.</text>
</comment>
<evidence type="ECO:0000313" key="1">
    <source>
        <dbReference type="EMBL" id="KAL1192366.1"/>
    </source>
</evidence>
<gene>
    <name evidence="1" type="ORF">V5N11_005122</name>
</gene>
<keyword evidence="2" id="KW-1185">Reference proteome</keyword>
<name>A0ABD0ZEE2_CARAN</name>
<dbReference type="EMBL" id="JBANAX010000824">
    <property type="protein sequence ID" value="KAL1192366.1"/>
    <property type="molecule type" value="Genomic_DNA"/>
</dbReference>
<reference evidence="1 2" key="1">
    <citation type="submission" date="2024-04" db="EMBL/GenBank/DDBJ databases">
        <title>Genome assembly C_amara_ONT_v2.</title>
        <authorList>
            <person name="Yant L."/>
            <person name="Moore C."/>
            <person name="Slenker M."/>
        </authorList>
    </citation>
    <scope>NUCLEOTIDE SEQUENCE [LARGE SCALE GENOMIC DNA]</scope>
    <source>
        <tissue evidence="1">Leaf</tissue>
    </source>
</reference>
<proteinExistence type="predicted"/>
<dbReference type="Proteomes" id="UP001558713">
    <property type="component" value="Unassembled WGS sequence"/>
</dbReference>
<organism evidence="1 2">
    <name type="scientific">Cardamine amara subsp. amara</name>
    <dbReference type="NCBI Taxonomy" id="228776"/>
    <lineage>
        <taxon>Eukaryota</taxon>
        <taxon>Viridiplantae</taxon>
        <taxon>Streptophyta</taxon>
        <taxon>Embryophyta</taxon>
        <taxon>Tracheophyta</taxon>
        <taxon>Spermatophyta</taxon>
        <taxon>Magnoliopsida</taxon>
        <taxon>eudicotyledons</taxon>
        <taxon>Gunneridae</taxon>
        <taxon>Pentapetalae</taxon>
        <taxon>rosids</taxon>
        <taxon>malvids</taxon>
        <taxon>Brassicales</taxon>
        <taxon>Brassicaceae</taxon>
        <taxon>Cardamineae</taxon>
        <taxon>Cardamine</taxon>
    </lineage>
</organism>
<dbReference type="AlphaFoldDB" id="A0ABD0ZEE2"/>